<keyword evidence="1" id="KW-0472">Membrane</keyword>
<evidence type="ECO:0000256" key="1">
    <source>
        <dbReference type="SAM" id="Phobius"/>
    </source>
</evidence>
<dbReference type="NCBIfam" id="NF038305">
    <property type="entry name" value="HpsJ_fam"/>
    <property type="match status" value="1"/>
</dbReference>
<dbReference type="eggNOG" id="COG1704">
    <property type="taxonomic scope" value="Bacteria"/>
</dbReference>
<dbReference type="KEGG" id="cthe:Chro_3013"/>
<keyword evidence="3" id="KW-1185">Reference proteome</keyword>
<feature type="transmembrane region" description="Helical" evidence="1">
    <location>
        <begin position="54"/>
        <end position="77"/>
    </location>
</feature>
<dbReference type="STRING" id="251229.Chro_3013"/>
<gene>
    <name evidence="2" type="ORF">Chro_3013</name>
</gene>
<dbReference type="EMBL" id="CP003597">
    <property type="protein sequence ID" value="AFY88480.1"/>
    <property type="molecule type" value="Genomic_DNA"/>
</dbReference>
<keyword evidence="1" id="KW-1133">Transmembrane helix</keyword>
<dbReference type="InParanoid" id="K9U0W7"/>
<feature type="transmembrane region" description="Helical" evidence="1">
    <location>
        <begin position="7"/>
        <end position="28"/>
    </location>
</feature>
<name>K9U0W7_CHRTP</name>
<feature type="transmembrane region" description="Helical" evidence="1">
    <location>
        <begin position="89"/>
        <end position="106"/>
    </location>
</feature>
<sequence length="259" mass="28725">MTRIAPLVPLVSLVSLVPLVPLVFPLSFVSKKTVQQVIHLVAQSHSYLEPLFRLAGYTLLSLFLLDLLAILIPFNFTNPVWEFQLANQLVERAPVPILGLIFVLIGESQFRFFKFLSWLSLLGGILYFLLLPLAISAIVRIDQQSSTQIATRSAQIQQLKEQINKAQTSADIAAILSRINPQATPPEIGNPEVVKQQLLASLSQNERSLQAQAASRENNLGTQIKNTIKISLGALISGTFFLVIWQKTRKIVNQSQFGS</sequence>
<protein>
    <submittedName>
        <fullName evidence="2">Uncharacterized protein</fullName>
    </submittedName>
</protein>
<reference evidence="2 3" key="1">
    <citation type="submission" date="2012-06" db="EMBL/GenBank/DDBJ databases">
        <title>Finished chromosome of genome of Chroococcidiopsis thermalis PCC 7203.</title>
        <authorList>
            <consortium name="US DOE Joint Genome Institute"/>
            <person name="Gugger M."/>
            <person name="Coursin T."/>
            <person name="Rippka R."/>
            <person name="Tandeau De Marsac N."/>
            <person name="Huntemann M."/>
            <person name="Wei C.-L."/>
            <person name="Han J."/>
            <person name="Detter J.C."/>
            <person name="Han C."/>
            <person name="Tapia R."/>
            <person name="Davenport K."/>
            <person name="Daligault H."/>
            <person name="Erkkila T."/>
            <person name="Gu W."/>
            <person name="Munk A.C.C."/>
            <person name="Teshima H."/>
            <person name="Xu Y."/>
            <person name="Chain P."/>
            <person name="Chen A."/>
            <person name="Krypides N."/>
            <person name="Mavromatis K."/>
            <person name="Markowitz V."/>
            <person name="Szeto E."/>
            <person name="Ivanova N."/>
            <person name="Mikhailova N."/>
            <person name="Ovchinnikova G."/>
            <person name="Pagani I."/>
            <person name="Pati A."/>
            <person name="Goodwin L."/>
            <person name="Peters L."/>
            <person name="Pitluck S."/>
            <person name="Woyke T."/>
            <person name="Kerfeld C."/>
        </authorList>
    </citation>
    <scope>NUCLEOTIDE SEQUENCE [LARGE SCALE GENOMIC DNA]</scope>
    <source>
        <strain evidence="2 3">PCC 7203</strain>
    </source>
</reference>
<feature type="transmembrane region" description="Helical" evidence="1">
    <location>
        <begin position="118"/>
        <end position="139"/>
    </location>
</feature>
<organism evidence="2 3">
    <name type="scientific">Chroococcidiopsis thermalis (strain PCC 7203)</name>
    <dbReference type="NCBI Taxonomy" id="251229"/>
    <lineage>
        <taxon>Bacteria</taxon>
        <taxon>Bacillati</taxon>
        <taxon>Cyanobacteriota</taxon>
        <taxon>Cyanophyceae</taxon>
        <taxon>Chroococcidiopsidales</taxon>
        <taxon>Chroococcidiopsidaceae</taxon>
        <taxon>Chroococcidiopsis</taxon>
    </lineage>
</organism>
<proteinExistence type="predicted"/>
<evidence type="ECO:0000313" key="3">
    <source>
        <dbReference type="Proteomes" id="UP000010384"/>
    </source>
</evidence>
<dbReference type="Proteomes" id="UP000010384">
    <property type="component" value="Chromosome"/>
</dbReference>
<accession>K9U0W7</accession>
<keyword evidence="1" id="KW-0812">Transmembrane</keyword>
<evidence type="ECO:0000313" key="2">
    <source>
        <dbReference type="EMBL" id="AFY88480.1"/>
    </source>
</evidence>
<dbReference type="InterPro" id="IPR047709">
    <property type="entry name" value="HpsJ-like"/>
</dbReference>
<dbReference type="OrthoDB" id="532366at2"/>
<dbReference type="HOGENOM" id="CLU_082413_0_0_3"/>
<dbReference type="AlphaFoldDB" id="K9U0W7"/>
<feature type="transmembrane region" description="Helical" evidence="1">
    <location>
        <begin position="226"/>
        <end position="245"/>
    </location>
</feature>